<keyword evidence="2" id="KW-1185">Reference proteome</keyword>
<dbReference type="InterPro" id="IPR016024">
    <property type="entry name" value="ARM-type_fold"/>
</dbReference>
<gene>
    <name evidence="1" type="ORF">MSPICULIGERA_LOCUS15691</name>
</gene>
<feature type="non-terminal residue" evidence="1">
    <location>
        <position position="1062"/>
    </location>
</feature>
<dbReference type="SUPFAM" id="SSF48371">
    <property type="entry name" value="ARM repeat"/>
    <property type="match status" value="1"/>
</dbReference>
<protein>
    <submittedName>
        <fullName evidence="1">Uncharacterized protein</fullName>
    </submittedName>
</protein>
<comment type="caution">
    <text evidence="1">The sequence shown here is derived from an EMBL/GenBank/DDBJ whole genome shotgun (WGS) entry which is preliminary data.</text>
</comment>
<evidence type="ECO:0000313" key="1">
    <source>
        <dbReference type="EMBL" id="CAJ0577418.1"/>
    </source>
</evidence>
<reference evidence="1" key="1">
    <citation type="submission" date="2023-06" db="EMBL/GenBank/DDBJ databases">
        <authorList>
            <person name="Delattre M."/>
        </authorList>
    </citation>
    <scope>NUCLEOTIDE SEQUENCE</scope>
    <source>
        <strain evidence="1">AF72</strain>
    </source>
</reference>
<dbReference type="Proteomes" id="UP001177023">
    <property type="component" value="Unassembled WGS sequence"/>
</dbReference>
<dbReference type="AlphaFoldDB" id="A0AA36CZX4"/>
<name>A0AA36CZX4_9BILA</name>
<evidence type="ECO:0000313" key="2">
    <source>
        <dbReference type="Proteomes" id="UP001177023"/>
    </source>
</evidence>
<sequence>MSHAERVVELCRLFYDGSTDLADRAEVTQELYALFNGDEGLEVAERLFAYSGALGPVEQSQLQYLAWKCVEQQIRNNWDKLSAGRRKVLIDACSAFLLSNETPPAEMYWREHAAEAIAAVAARTLPDYCDDWITALQTAISKSAYELRVIDFVKKVVETIDAFLEPCGPAESGAESEANFLVVCSAVLRFLELLASRSPDFPQNKGPIVEKAALLIGTRITHDAAGLIAAIAKKRKGFDVYACNIVLCENLRTAMDTLKLSVISNPMPYAEAYDRLKVSVPILTTIAHTATEGLDPKSRELRWLMDYAVSLVNFQSLTLRRIGLEIIANLSAGQSIRDAPFFMECVSNLAEMAVDYMTEDVLCSHEPPTIATKFSQEDFTEDSEVQQELLKCRNHFFTFVEIAARHDLERMTKVVQTRFIDRLDEGDTVLETECEFWGKTLKTFYNLTNGKSQKNRKEQPDVPVEKLEALISDWPKKVLAKMRDLLQRERWALANDLSTLGHALLPLLGRPERIAELFEYLDNVKTILWAELELEDPKIKEQQLEFKRHTLAGLVSFLEKNVLVEKTVQVRQKLLEIYDAVRERLTSMQTAVMSQVLAYAIDFPFERPEEKLVMLEKTCESICAYFASSSPAWTGPEAIVSALGFAQPCAVDDEVDVVVVEQRRTLRATLNTMDGVLKVVKNLEPELEAHFRKLFEAPIASTAAFAALLFRATTENSFMPPSLLVELRKPCAEHAATALSIPIDDLDDIFADNKDTWEGMCKKFHNDLHESIISAMIAAIRRFPDSFSSMAPYLRQIDWAAVPDFRLKSWIRRFWKEAVQKCQHVPEFWELFGDLCAMLIRVQIRGQPEVTGLDPAEAVFHEREFVSLLKEWVTTIRYFILDAQGIPIARDANTGSQDLRLIFQNLLLGLSIRETGAAGKAAQGVLAILELLQKSYSDLIAQLDFLPILALLMVGLARYHRESPIGTVLVDCVLSTIRIMKDNPIAFDSIARLVFRDDKRGPELMAKLESYQGPNWEKPARLAVKQLIIEMLAGNDVDWLQREYEKSGISKRGDQGLFSIWI</sequence>
<dbReference type="Gene3D" id="1.25.10.10">
    <property type="entry name" value="Leucine-rich Repeat Variant"/>
    <property type="match status" value="2"/>
</dbReference>
<organism evidence="1 2">
    <name type="scientific">Mesorhabditis spiculigera</name>
    <dbReference type="NCBI Taxonomy" id="96644"/>
    <lineage>
        <taxon>Eukaryota</taxon>
        <taxon>Metazoa</taxon>
        <taxon>Ecdysozoa</taxon>
        <taxon>Nematoda</taxon>
        <taxon>Chromadorea</taxon>
        <taxon>Rhabditida</taxon>
        <taxon>Rhabditina</taxon>
        <taxon>Rhabditomorpha</taxon>
        <taxon>Rhabditoidea</taxon>
        <taxon>Rhabditidae</taxon>
        <taxon>Mesorhabditinae</taxon>
        <taxon>Mesorhabditis</taxon>
    </lineage>
</organism>
<dbReference type="EMBL" id="CATQJA010002650">
    <property type="protein sequence ID" value="CAJ0577418.1"/>
    <property type="molecule type" value="Genomic_DNA"/>
</dbReference>
<dbReference type="InterPro" id="IPR011989">
    <property type="entry name" value="ARM-like"/>
</dbReference>
<proteinExistence type="predicted"/>
<accession>A0AA36CZX4</accession>